<proteinExistence type="predicted"/>
<name>A0A8H3C2A6_9AGAM</name>
<dbReference type="AlphaFoldDB" id="A0A8H3C2A6"/>
<reference evidence="1" key="1">
    <citation type="submission" date="2021-01" db="EMBL/GenBank/DDBJ databases">
        <authorList>
            <person name="Kaushik A."/>
        </authorList>
    </citation>
    <scope>NUCLEOTIDE SEQUENCE</scope>
    <source>
        <strain evidence="1">AG1-1C</strain>
    </source>
</reference>
<accession>A0A8H3C2A6</accession>
<sequence length="174" mass="19587">MLYRSLPPNYRQSVLTSEGTEMKDFGALCARLSNLSQNPEPEPADDDAPEDYTSWGVPKDIKAFELTGDKNPLLAEWAVVTCRDCLLKDHKAGTPECPQYEWRKELWGAEPSNDSKKADDLGVDISTKRPSLVNTKRLSYEFSEPVKVVLAFDELGLKPKLRSNLPHTSKLFTE</sequence>
<gene>
    <name evidence="1" type="ORF">RDB_LOCUS177873</name>
</gene>
<evidence type="ECO:0000313" key="1">
    <source>
        <dbReference type="EMBL" id="CAE6472326.1"/>
    </source>
</evidence>
<dbReference type="EMBL" id="CAJMWS010001062">
    <property type="protein sequence ID" value="CAE6472326.1"/>
    <property type="molecule type" value="Genomic_DNA"/>
</dbReference>
<organism evidence="1 2">
    <name type="scientific">Rhizoctonia solani</name>
    <dbReference type="NCBI Taxonomy" id="456999"/>
    <lineage>
        <taxon>Eukaryota</taxon>
        <taxon>Fungi</taxon>
        <taxon>Dikarya</taxon>
        <taxon>Basidiomycota</taxon>
        <taxon>Agaricomycotina</taxon>
        <taxon>Agaricomycetes</taxon>
        <taxon>Cantharellales</taxon>
        <taxon>Ceratobasidiaceae</taxon>
        <taxon>Rhizoctonia</taxon>
    </lineage>
</organism>
<protein>
    <submittedName>
        <fullName evidence="1">Uncharacterized protein</fullName>
    </submittedName>
</protein>
<dbReference type="Proteomes" id="UP000663846">
    <property type="component" value="Unassembled WGS sequence"/>
</dbReference>
<evidence type="ECO:0000313" key="2">
    <source>
        <dbReference type="Proteomes" id="UP000663846"/>
    </source>
</evidence>
<comment type="caution">
    <text evidence="1">The sequence shown here is derived from an EMBL/GenBank/DDBJ whole genome shotgun (WGS) entry which is preliminary data.</text>
</comment>